<protein>
    <submittedName>
        <fullName evidence="1">Uncharacterized protein</fullName>
    </submittedName>
</protein>
<gene>
    <name evidence="1" type="ORF">S01H4_24926</name>
</gene>
<sequence length="52" mass="5873">DSDRQILSNARIYTMDDQEPMVSALVIECGKIIRSGDQETIISQYQDSSTLH</sequence>
<dbReference type="GO" id="GO:0016810">
    <property type="term" value="F:hydrolase activity, acting on carbon-nitrogen (but not peptide) bonds"/>
    <property type="evidence" value="ECO:0007669"/>
    <property type="project" value="InterPro"/>
</dbReference>
<organism evidence="1">
    <name type="scientific">marine sediment metagenome</name>
    <dbReference type="NCBI Taxonomy" id="412755"/>
    <lineage>
        <taxon>unclassified sequences</taxon>
        <taxon>metagenomes</taxon>
        <taxon>ecological metagenomes</taxon>
    </lineage>
</organism>
<accession>X1CXD3</accession>
<reference evidence="1" key="1">
    <citation type="journal article" date="2014" name="Front. Microbiol.">
        <title>High frequency of phylogenetically diverse reductive dehalogenase-homologous genes in deep subseafloor sedimentary metagenomes.</title>
        <authorList>
            <person name="Kawai M."/>
            <person name="Futagami T."/>
            <person name="Toyoda A."/>
            <person name="Takaki Y."/>
            <person name="Nishi S."/>
            <person name="Hori S."/>
            <person name="Arai W."/>
            <person name="Tsubouchi T."/>
            <person name="Morono Y."/>
            <person name="Uchiyama I."/>
            <person name="Ito T."/>
            <person name="Fujiyama A."/>
            <person name="Inagaki F."/>
            <person name="Takami H."/>
        </authorList>
    </citation>
    <scope>NUCLEOTIDE SEQUENCE</scope>
    <source>
        <strain evidence="1">Expedition CK06-06</strain>
    </source>
</reference>
<comment type="caution">
    <text evidence="1">The sequence shown here is derived from an EMBL/GenBank/DDBJ whole genome shotgun (WGS) entry which is preliminary data.</text>
</comment>
<evidence type="ECO:0000313" key="1">
    <source>
        <dbReference type="EMBL" id="GAG88881.1"/>
    </source>
</evidence>
<dbReference type="InterPro" id="IPR011059">
    <property type="entry name" value="Metal-dep_hydrolase_composite"/>
</dbReference>
<feature type="non-terminal residue" evidence="1">
    <location>
        <position position="1"/>
    </location>
</feature>
<dbReference type="Gene3D" id="2.30.40.10">
    <property type="entry name" value="Urease, subunit C, domain 1"/>
    <property type="match status" value="1"/>
</dbReference>
<dbReference type="EMBL" id="BART01011792">
    <property type="protein sequence ID" value="GAG88881.1"/>
    <property type="molecule type" value="Genomic_DNA"/>
</dbReference>
<dbReference type="AlphaFoldDB" id="X1CXD3"/>
<proteinExistence type="predicted"/>
<name>X1CXD3_9ZZZZ</name>